<sequence>MKILIVGASGSIGGEALLQCLAHPEISKVVAFVRRDLPSDVSDHPKFESVLIKDFSKWPKDVLKAHADAAGMIWAMGSYNGNREADLDYPMTFLESMAPVLESKPRLAGVQSSRIRRESFRRMGDFHC</sequence>
<name>A0ABR1IA77_9HYPO</name>
<reference evidence="1 2" key="1">
    <citation type="journal article" date="2025" name="Microbiol. Resour. Announc.">
        <title>Draft genome sequences for Neonectria magnoliae and Neonectria punicea, canker pathogens of Liriodendron tulipifera and Acer saccharum in West Virginia.</title>
        <authorList>
            <person name="Petronek H.M."/>
            <person name="Kasson M.T."/>
            <person name="Metheny A.M."/>
            <person name="Stauder C.M."/>
            <person name="Lovett B."/>
            <person name="Lynch S.C."/>
            <person name="Garnas J.R."/>
            <person name="Kasson L.R."/>
            <person name="Stajich J.E."/>
        </authorList>
    </citation>
    <scope>NUCLEOTIDE SEQUENCE [LARGE SCALE GENOMIC DNA]</scope>
    <source>
        <strain evidence="1 2">NRRL 64651</strain>
    </source>
</reference>
<gene>
    <name evidence="1" type="ORF">QQZ08_003613</name>
</gene>
<comment type="caution">
    <text evidence="1">The sequence shown here is derived from an EMBL/GenBank/DDBJ whole genome shotgun (WGS) entry which is preliminary data.</text>
</comment>
<organism evidence="1 2">
    <name type="scientific">Neonectria magnoliae</name>
    <dbReference type="NCBI Taxonomy" id="2732573"/>
    <lineage>
        <taxon>Eukaryota</taxon>
        <taxon>Fungi</taxon>
        <taxon>Dikarya</taxon>
        <taxon>Ascomycota</taxon>
        <taxon>Pezizomycotina</taxon>
        <taxon>Sordariomycetes</taxon>
        <taxon>Hypocreomycetidae</taxon>
        <taxon>Hypocreales</taxon>
        <taxon>Nectriaceae</taxon>
        <taxon>Neonectria</taxon>
    </lineage>
</organism>
<dbReference type="Gene3D" id="3.40.50.720">
    <property type="entry name" value="NAD(P)-binding Rossmann-like Domain"/>
    <property type="match status" value="1"/>
</dbReference>
<dbReference type="Proteomes" id="UP001498421">
    <property type="component" value="Unassembled WGS sequence"/>
</dbReference>
<evidence type="ECO:0000313" key="2">
    <source>
        <dbReference type="Proteomes" id="UP001498421"/>
    </source>
</evidence>
<protein>
    <recommendedName>
        <fullName evidence="3">NAD(P)-binding domain-containing protein</fullName>
    </recommendedName>
</protein>
<dbReference type="PANTHER" id="PTHR14097">
    <property type="entry name" value="OXIDOREDUCTASE HTATIP2"/>
    <property type="match status" value="1"/>
</dbReference>
<dbReference type="SUPFAM" id="SSF51735">
    <property type="entry name" value="NAD(P)-binding Rossmann-fold domains"/>
    <property type="match status" value="1"/>
</dbReference>
<evidence type="ECO:0008006" key="3">
    <source>
        <dbReference type="Google" id="ProtNLM"/>
    </source>
</evidence>
<evidence type="ECO:0000313" key="1">
    <source>
        <dbReference type="EMBL" id="KAK7429768.1"/>
    </source>
</evidence>
<dbReference type="InterPro" id="IPR036291">
    <property type="entry name" value="NAD(P)-bd_dom_sf"/>
</dbReference>
<dbReference type="EMBL" id="JAZAVK010000025">
    <property type="protein sequence ID" value="KAK7429768.1"/>
    <property type="molecule type" value="Genomic_DNA"/>
</dbReference>
<accession>A0ABR1IA77</accession>
<dbReference type="PANTHER" id="PTHR14097:SF8">
    <property type="entry name" value="NAD(P)-BINDING DOMAIN-CONTAINING PROTEIN"/>
    <property type="match status" value="1"/>
</dbReference>
<keyword evidence="2" id="KW-1185">Reference proteome</keyword>
<proteinExistence type="predicted"/>